<evidence type="ECO:0000313" key="3">
    <source>
        <dbReference type="Proteomes" id="UP000298030"/>
    </source>
</evidence>
<feature type="compositionally biased region" description="Polar residues" evidence="1">
    <location>
        <begin position="103"/>
        <end position="114"/>
    </location>
</feature>
<feature type="region of interest" description="Disordered" evidence="1">
    <location>
        <begin position="387"/>
        <end position="473"/>
    </location>
</feature>
<sequence>MSSGPLTAGMDSIPRPKMRIVEKPPQGGRPKHQPSMAFRTESSTTAPAASTSNTNSATLPCSVTATQPPASTSQQSQPLPPSATSSVQSQTGRSIRPLPSVPQLHTTFTSQSAPHSAPVTAPTQFSRSEPVTPRAFVRPLPPTPGPSLPPAATPASVVDAATPPQTQAEANASVCASDFTSEALVQAPGIFAVEPLRVVSRASRMPAAVPKESPMKAPKAPPPALDLPPVGLDRNPTPSPSTAAGASMLTTPDASTTENPASTLLSPLSPLPQDPMRKESMPSPKYPDGRLTPSASRSASLPSPPPSKSLTNPDTSKPVESARLPTPGELDVDDIKATRLLEEFRSKPDRGHELMMLASKMSRMWSPTRTGSPPLLVDGVGEWEVLTEMRKEPGPELKGRAKLKRSRSSSKLKARSGDHEGSEPPLVPPKASRRQQHTLSVPSAPPLSSLKPTPSLPQTAPGNAPSGFSGWPSEKFMPIPRIIPLKDGEDDGLATPSTKFLETLAPSKRYTVLTIISSIAEESILASLPDSDDSDTENEIEFAATADLEEGGRITAMDPTVDRKAEEIGYEFAKKTGKVDWAPRLIKRLSKKWVREKKGKRWVEDDYSNVLGFLRRL</sequence>
<reference evidence="2 3" key="1">
    <citation type="journal article" date="2019" name="Nat. Ecol. Evol.">
        <title>Megaphylogeny resolves global patterns of mushroom evolution.</title>
        <authorList>
            <person name="Varga T."/>
            <person name="Krizsan K."/>
            <person name="Foldi C."/>
            <person name="Dima B."/>
            <person name="Sanchez-Garcia M."/>
            <person name="Sanchez-Ramirez S."/>
            <person name="Szollosi G.J."/>
            <person name="Szarkandi J.G."/>
            <person name="Papp V."/>
            <person name="Albert L."/>
            <person name="Andreopoulos W."/>
            <person name="Angelini C."/>
            <person name="Antonin V."/>
            <person name="Barry K.W."/>
            <person name="Bougher N.L."/>
            <person name="Buchanan P."/>
            <person name="Buyck B."/>
            <person name="Bense V."/>
            <person name="Catcheside P."/>
            <person name="Chovatia M."/>
            <person name="Cooper J."/>
            <person name="Damon W."/>
            <person name="Desjardin D."/>
            <person name="Finy P."/>
            <person name="Geml J."/>
            <person name="Haridas S."/>
            <person name="Hughes K."/>
            <person name="Justo A."/>
            <person name="Karasinski D."/>
            <person name="Kautmanova I."/>
            <person name="Kiss B."/>
            <person name="Kocsube S."/>
            <person name="Kotiranta H."/>
            <person name="LaButti K.M."/>
            <person name="Lechner B.E."/>
            <person name="Liimatainen K."/>
            <person name="Lipzen A."/>
            <person name="Lukacs Z."/>
            <person name="Mihaltcheva S."/>
            <person name="Morgado L.N."/>
            <person name="Niskanen T."/>
            <person name="Noordeloos M.E."/>
            <person name="Ohm R.A."/>
            <person name="Ortiz-Santana B."/>
            <person name="Ovrebo C."/>
            <person name="Racz N."/>
            <person name="Riley R."/>
            <person name="Savchenko A."/>
            <person name="Shiryaev A."/>
            <person name="Soop K."/>
            <person name="Spirin V."/>
            <person name="Szebenyi C."/>
            <person name="Tomsovsky M."/>
            <person name="Tulloss R.E."/>
            <person name="Uehling J."/>
            <person name="Grigoriev I.V."/>
            <person name="Vagvolgyi C."/>
            <person name="Papp T."/>
            <person name="Martin F.M."/>
            <person name="Miettinen O."/>
            <person name="Hibbett D.S."/>
            <person name="Nagy L.G."/>
        </authorList>
    </citation>
    <scope>NUCLEOTIDE SEQUENCE [LARGE SCALE GENOMIC DNA]</scope>
    <source>
        <strain evidence="2 3">FP101781</strain>
    </source>
</reference>
<dbReference type="EMBL" id="QPFP01000045">
    <property type="protein sequence ID" value="TEB26843.1"/>
    <property type="molecule type" value="Genomic_DNA"/>
</dbReference>
<feature type="compositionally biased region" description="Low complexity" evidence="1">
    <location>
        <begin position="42"/>
        <end position="86"/>
    </location>
</feature>
<feature type="region of interest" description="Disordered" evidence="1">
    <location>
        <begin position="204"/>
        <end position="334"/>
    </location>
</feature>
<feature type="compositionally biased region" description="Pro residues" evidence="1">
    <location>
        <begin position="139"/>
        <end position="152"/>
    </location>
</feature>
<feature type="compositionally biased region" description="Low complexity" evidence="1">
    <location>
        <begin position="290"/>
        <end position="301"/>
    </location>
</feature>
<protein>
    <submittedName>
        <fullName evidence="2">Uncharacterized protein</fullName>
    </submittedName>
</protein>
<dbReference type="Proteomes" id="UP000298030">
    <property type="component" value="Unassembled WGS sequence"/>
</dbReference>
<gene>
    <name evidence="2" type="ORF">FA13DRAFT_1795317</name>
</gene>
<feature type="region of interest" description="Disordered" evidence="1">
    <location>
        <begin position="1"/>
        <end position="171"/>
    </location>
</feature>
<dbReference type="OrthoDB" id="3070917at2759"/>
<feature type="compositionally biased region" description="Basic residues" evidence="1">
    <location>
        <begin position="400"/>
        <end position="414"/>
    </location>
</feature>
<feature type="compositionally biased region" description="Basic and acidic residues" evidence="1">
    <location>
        <begin position="387"/>
        <end position="399"/>
    </location>
</feature>
<organism evidence="2 3">
    <name type="scientific">Coprinellus micaceus</name>
    <name type="common">Glistening ink-cap mushroom</name>
    <name type="synonym">Coprinus micaceus</name>
    <dbReference type="NCBI Taxonomy" id="71717"/>
    <lineage>
        <taxon>Eukaryota</taxon>
        <taxon>Fungi</taxon>
        <taxon>Dikarya</taxon>
        <taxon>Basidiomycota</taxon>
        <taxon>Agaricomycotina</taxon>
        <taxon>Agaricomycetes</taxon>
        <taxon>Agaricomycetidae</taxon>
        <taxon>Agaricales</taxon>
        <taxon>Agaricineae</taxon>
        <taxon>Psathyrellaceae</taxon>
        <taxon>Coprinellus</taxon>
    </lineage>
</organism>
<feature type="compositionally biased region" description="Low complexity" evidence="1">
    <location>
        <begin position="439"/>
        <end position="457"/>
    </location>
</feature>
<keyword evidence="3" id="KW-1185">Reference proteome</keyword>
<comment type="caution">
    <text evidence="2">The sequence shown here is derived from an EMBL/GenBank/DDBJ whole genome shotgun (WGS) entry which is preliminary data.</text>
</comment>
<feature type="compositionally biased region" description="Polar residues" evidence="1">
    <location>
        <begin position="240"/>
        <end position="259"/>
    </location>
</feature>
<evidence type="ECO:0000313" key="2">
    <source>
        <dbReference type="EMBL" id="TEB26843.1"/>
    </source>
</evidence>
<dbReference type="AlphaFoldDB" id="A0A4Y7SYA6"/>
<accession>A0A4Y7SYA6</accession>
<evidence type="ECO:0000256" key="1">
    <source>
        <dbReference type="SAM" id="MobiDB-lite"/>
    </source>
</evidence>
<name>A0A4Y7SYA6_COPMI</name>
<proteinExistence type="predicted"/>